<dbReference type="EMBL" id="VIGI01000001">
    <property type="protein sequence ID" value="KAB8304168.1"/>
    <property type="molecule type" value="Genomic_DNA"/>
</dbReference>
<reference evidence="1 2" key="1">
    <citation type="submission" date="2019-06" db="EMBL/GenBank/DDBJ databases">
        <title>Genome Sequence of the Brown Rot Fungal Pathogen Monilinia laxa.</title>
        <authorList>
            <person name="De Miccolis Angelini R.M."/>
            <person name="Landi L."/>
            <person name="Abate D."/>
            <person name="Pollastro S."/>
            <person name="Romanazzi G."/>
            <person name="Faretra F."/>
        </authorList>
    </citation>
    <scope>NUCLEOTIDE SEQUENCE [LARGE SCALE GENOMIC DNA]</scope>
    <source>
        <strain evidence="1 2">Mlax316</strain>
    </source>
</reference>
<keyword evidence="2" id="KW-1185">Reference proteome</keyword>
<proteinExistence type="predicted"/>
<dbReference type="AlphaFoldDB" id="A0A5N6KKI1"/>
<sequence length="115" mass="13079">MLPLPIIPPSINLYEILVWKAINPSFSRVRSIQISKYQSNQSALFFSSRLFSPILSLSFDPIVEDANIALLGTEFHSSISLNHRSSILHHFDFNPPALWPRGLFESESYSGLFWA</sequence>
<name>A0A5N6KKI1_MONLA</name>
<organism evidence="1 2">
    <name type="scientific">Monilinia laxa</name>
    <name type="common">Brown rot fungus</name>
    <name type="synonym">Sclerotinia laxa</name>
    <dbReference type="NCBI Taxonomy" id="61186"/>
    <lineage>
        <taxon>Eukaryota</taxon>
        <taxon>Fungi</taxon>
        <taxon>Dikarya</taxon>
        <taxon>Ascomycota</taxon>
        <taxon>Pezizomycotina</taxon>
        <taxon>Leotiomycetes</taxon>
        <taxon>Helotiales</taxon>
        <taxon>Sclerotiniaceae</taxon>
        <taxon>Monilinia</taxon>
    </lineage>
</organism>
<protein>
    <submittedName>
        <fullName evidence="1">Uncharacterized protein</fullName>
    </submittedName>
</protein>
<evidence type="ECO:0000313" key="2">
    <source>
        <dbReference type="Proteomes" id="UP000326757"/>
    </source>
</evidence>
<accession>A0A5N6KKI1</accession>
<dbReference type="Proteomes" id="UP000326757">
    <property type="component" value="Unassembled WGS sequence"/>
</dbReference>
<gene>
    <name evidence="1" type="ORF">EYC80_003587</name>
</gene>
<comment type="caution">
    <text evidence="1">The sequence shown here is derived from an EMBL/GenBank/DDBJ whole genome shotgun (WGS) entry which is preliminary data.</text>
</comment>
<evidence type="ECO:0000313" key="1">
    <source>
        <dbReference type="EMBL" id="KAB8304168.1"/>
    </source>
</evidence>